<feature type="compositionally biased region" description="Basic and acidic residues" evidence="1">
    <location>
        <begin position="789"/>
        <end position="808"/>
    </location>
</feature>
<feature type="region of interest" description="Disordered" evidence="1">
    <location>
        <begin position="936"/>
        <end position="967"/>
    </location>
</feature>
<feature type="region of interest" description="Disordered" evidence="1">
    <location>
        <begin position="843"/>
        <end position="864"/>
    </location>
</feature>
<feature type="region of interest" description="Disordered" evidence="1">
    <location>
        <begin position="256"/>
        <end position="339"/>
    </location>
</feature>
<reference evidence="2" key="1">
    <citation type="submission" date="2023-10" db="EMBL/GenBank/DDBJ databases">
        <authorList>
            <person name="Hackl T."/>
        </authorList>
    </citation>
    <scope>NUCLEOTIDE SEQUENCE</scope>
</reference>
<feature type="region of interest" description="Disordered" evidence="1">
    <location>
        <begin position="474"/>
        <end position="550"/>
    </location>
</feature>
<feature type="compositionally biased region" description="Basic and acidic residues" evidence="1">
    <location>
        <begin position="18"/>
        <end position="36"/>
    </location>
</feature>
<feature type="region of interest" description="Disordered" evidence="1">
    <location>
        <begin position="710"/>
        <end position="743"/>
    </location>
</feature>
<gene>
    <name evidence="2" type="ORF">KHLLAP_LOCUS8461</name>
</gene>
<dbReference type="EMBL" id="CAUWAG010000010">
    <property type="protein sequence ID" value="CAJ2507993.1"/>
    <property type="molecule type" value="Genomic_DNA"/>
</dbReference>
<feature type="region of interest" description="Disordered" evidence="1">
    <location>
        <begin position="630"/>
        <end position="652"/>
    </location>
</feature>
<evidence type="ECO:0000256" key="1">
    <source>
        <dbReference type="SAM" id="MobiDB-lite"/>
    </source>
</evidence>
<feature type="region of interest" description="Disordered" evidence="1">
    <location>
        <begin position="178"/>
        <end position="221"/>
    </location>
</feature>
<feature type="region of interest" description="Disordered" evidence="1">
    <location>
        <begin position="1"/>
        <end position="112"/>
    </location>
</feature>
<feature type="compositionally biased region" description="Polar residues" evidence="1">
    <location>
        <begin position="269"/>
        <end position="283"/>
    </location>
</feature>
<feature type="region of interest" description="Disordered" evidence="1">
    <location>
        <begin position="781"/>
        <end position="808"/>
    </location>
</feature>
<organism evidence="2 3">
    <name type="scientific">Anthostomella pinea</name>
    <dbReference type="NCBI Taxonomy" id="933095"/>
    <lineage>
        <taxon>Eukaryota</taxon>
        <taxon>Fungi</taxon>
        <taxon>Dikarya</taxon>
        <taxon>Ascomycota</taxon>
        <taxon>Pezizomycotina</taxon>
        <taxon>Sordariomycetes</taxon>
        <taxon>Xylariomycetidae</taxon>
        <taxon>Xylariales</taxon>
        <taxon>Xylariaceae</taxon>
        <taxon>Anthostomella</taxon>
    </lineage>
</organism>
<feature type="region of interest" description="Disordered" evidence="1">
    <location>
        <begin position="393"/>
        <end position="423"/>
    </location>
</feature>
<comment type="caution">
    <text evidence="2">The sequence shown here is derived from an EMBL/GenBank/DDBJ whole genome shotgun (WGS) entry which is preliminary data.</text>
</comment>
<protein>
    <submittedName>
        <fullName evidence="2">Uu.00g091790.m01.CDS01</fullName>
    </submittedName>
</protein>
<evidence type="ECO:0000313" key="3">
    <source>
        <dbReference type="Proteomes" id="UP001295740"/>
    </source>
</evidence>
<feature type="compositionally biased region" description="Polar residues" evidence="1">
    <location>
        <begin position="40"/>
        <end position="49"/>
    </location>
</feature>
<dbReference type="AlphaFoldDB" id="A0AAI8VN85"/>
<accession>A0AAI8VN85</accession>
<feature type="compositionally biased region" description="Polar residues" evidence="1">
    <location>
        <begin position="293"/>
        <end position="304"/>
    </location>
</feature>
<evidence type="ECO:0000313" key="2">
    <source>
        <dbReference type="EMBL" id="CAJ2507993.1"/>
    </source>
</evidence>
<name>A0AAI8VN85_9PEZI</name>
<proteinExistence type="predicted"/>
<keyword evidence="3" id="KW-1185">Reference proteome</keyword>
<feature type="compositionally biased region" description="Polar residues" evidence="1">
    <location>
        <begin position="488"/>
        <end position="499"/>
    </location>
</feature>
<dbReference type="Proteomes" id="UP001295740">
    <property type="component" value="Unassembled WGS sequence"/>
</dbReference>
<feature type="region of interest" description="Disordered" evidence="1">
    <location>
        <begin position="591"/>
        <end position="613"/>
    </location>
</feature>
<sequence>MPASQIGRRHHSLPSGHEAVEGISRTEGRSRVELSRPRSRSTTNVNVFDSVSHASRHGSGSGSMRELEEFCRTTGPAPKRNSSPEARRLGWSIQGLRKPKRTRSQPPDIAVPETTACGHRYIAISTPIPKHHYGPWFQSQYPVFPLGPSAWDMEHQKRPETTLATGPAGADARGASLQTQAGYGGDGPGQQPCPRPSSMAALEEGNEPPGPSERTLPELGSVSDGATVVRLVDHGFAGQDRDPKLLDATETPLQRSKMVRWEDEDDPNRLQSTAQPLETSPSLDYQRPEVIGTPSTSLATSLPHEQQWPPLGRSSHHGPPRPSRLSSRKPSNVSIHSDHSTLAVPREYVLPESPGFPNMLATMTFPEPPKSSRSPSSVNDIGMHAFTSVAAHAAPSGQVHMQERQVRRSPNTPDMPGLASKTKPARGLVFPFELGQTVPPRCAVADKQPRQLAVAAAAAPSIAFTSNGHEYMGIPTTPTERHQKSDTTRGSSRQSNKSGVGSFCAMAVATSERTEQQGNVSRSDTRTSTSTISHHDPEHRSQGIGVQRMVRKAKVRHYKKRDLDATRSRALDSPVLGRFPGDALRALVLSQQESSGLTQGPRRPSTRSVDTSANQTAFRTHGQAINEPLFPASTRDLQMTTEPEKQRRTSPAQLTVSPIMGTGIQPQCPAVAAMMPTDEITMSPIMVVANVASSIGSSTDACTLRRLSLVRPDTPAAPTPPPRSANRPKPLKITISRNPSTGAIERTTSADYRLNRHSLIVMPTSPLSPGVLQSPRRMSFPPKHNSHAQLRELSKPALEPRRQDWHEQENRWRNAALKERVIREKLEKEKEISDIVTKTVGLPPKQAGCDEEPATQYQEQHTAEKTERQLKRLEKINGAWLQAMKPLLEKMGRTLDDMRADGTRSGLTMSDFIVDMQAEARRFSCYSQQVAPGDAAQELSLEDSDSGGRPLRPPILVASEDRTPHEREAEARAAVKRRMRQQEAMMDNLLERWGLPSPRAKNCIQDERPMLAMGFIWMPDRAHYTR</sequence>